<dbReference type="GO" id="GO:0017004">
    <property type="term" value="P:cytochrome complex assembly"/>
    <property type="evidence" value="ECO:0007669"/>
    <property type="project" value="UniProtKB-UniRule"/>
</dbReference>
<name>A0A1G4NRF6_9FLOR</name>
<evidence type="ECO:0000256" key="3">
    <source>
        <dbReference type="ARBA" id="ARBA00022748"/>
    </source>
</evidence>
<dbReference type="GeneID" id="30000120"/>
<dbReference type="PANTHER" id="PTHR31566">
    <property type="entry name" value="CYTOCHROME C BIOGENESIS PROTEIN CCS1, CHLOROPLASTIC"/>
    <property type="match status" value="1"/>
</dbReference>
<accession>A0A1G4NRF6</accession>
<dbReference type="EMBL" id="LT622863">
    <property type="protein sequence ID" value="SCW21250.1"/>
    <property type="molecule type" value="Genomic_DNA"/>
</dbReference>
<keyword evidence="4 6" id="KW-1133">Transmembrane helix</keyword>
<keyword evidence="9" id="KW-0150">Chloroplast</keyword>
<sequence>MITKNKKWQLIKILSNLNLSIVLLLLISVLSIIGTIIEQNKTLDYYQLKYPINNNNLFSIDWQTINTYKLDELYTSWAFLTLLFFFALSLITCTFSTQLPSLKNAKRWRIRTSVKQADSIYSQKKYKSTTQSFSLYSFNQLGYHAFYRSYSIYGYKGLIGKVGPIFVHISIIFLLLGSLVSLCFSLFIQEMIPVGEDFSLHNVSNAGIFSVIPNNITGHVNSFHIDYYEDQSIRQFYSSVHLQDHFSGKTIYSTIEVNKPLSFKGITIYQTDWQVNGLRVQVSDHTIQIPLQKLENNNNSKWFTSVEYDSNNRISMIVSPTYNTINCYNSNGKLIENLEIGKEYNLDHLKIKVDSILMSTGLQIKADPGVSLIYLSFGTLMLSTCISYLSFSQIWLIETETTNTVCVQGKTNRAKIMFKKDIDKIQQYLKESS</sequence>
<dbReference type="RefSeq" id="YP_009312996.1">
    <property type="nucleotide sequence ID" value="NC_031655.1"/>
</dbReference>
<comment type="subcellular location">
    <subcellularLocation>
        <location evidence="1">Membrane</location>
        <topology evidence="1">Multi-pass membrane protein</topology>
    </subcellularLocation>
    <subcellularLocation>
        <location evidence="6">Plastid</location>
        <location evidence="6">Chloroplast thylakoid membrane</location>
        <topology evidence="6">Multi-pass membrane protein</topology>
    </subcellularLocation>
</comment>
<comment type="function">
    <text evidence="6">Required during biogenesis of c-type cytochromes (cytochrome c6 and cytochrome f) at the step of heme attachment.</text>
</comment>
<feature type="domain" description="ResB-like" evidence="8">
    <location>
        <begin position="353"/>
        <end position="423"/>
    </location>
</feature>
<feature type="domain" description="ResB-like" evidence="8">
    <location>
        <begin position="18"/>
        <end position="288"/>
    </location>
</feature>
<feature type="transmembrane region" description="Helical" evidence="7">
    <location>
        <begin position="77"/>
        <end position="99"/>
    </location>
</feature>
<dbReference type="InterPro" id="IPR023494">
    <property type="entry name" value="Cyt_c_bgen_Ccs1/CcsB/ResB"/>
</dbReference>
<dbReference type="Pfam" id="PF05140">
    <property type="entry name" value="ResB"/>
    <property type="match status" value="2"/>
</dbReference>
<evidence type="ECO:0000313" key="9">
    <source>
        <dbReference type="EMBL" id="SCW21250.1"/>
    </source>
</evidence>
<proteinExistence type="inferred from homology"/>
<organism evidence="9">
    <name type="scientific">Dermonema virens</name>
    <dbReference type="NCBI Taxonomy" id="1077399"/>
    <lineage>
        <taxon>Eukaryota</taxon>
        <taxon>Rhodophyta</taxon>
        <taxon>Florideophyceae</taxon>
        <taxon>Nemaliophycidae</taxon>
        <taxon>Nemaliales</taxon>
        <taxon>Liagoraceae</taxon>
        <taxon>Dermonema</taxon>
    </lineage>
</organism>
<dbReference type="HAMAP" id="MF_01392">
    <property type="entry name" value="CytC_Ccs1"/>
    <property type="match status" value="1"/>
</dbReference>
<evidence type="ECO:0000256" key="1">
    <source>
        <dbReference type="ARBA" id="ARBA00004141"/>
    </source>
</evidence>
<dbReference type="PANTHER" id="PTHR31566:SF0">
    <property type="entry name" value="CYTOCHROME C BIOGENESIS PROTEIN CCS1, CHLOROPLASTIC"/>
    <property type="match status" value="1"/>
</dbReference>
<feature type="transmembrane region" description="Helical" evidence="7">
    <location>
        <begin position="21"/>
        <end position="37"/>
    </location>
</feature>
<comment type="similarity">
    <text evidence="6">Belongs to the Ccs1/CcsB family.</text>
</comment>
<evidence type="ECO:0000256" key="7">
    <source>
        <dbReference type="SAM" id="Phobius"/>
    </source>
</evidence>
<dbReference type="GO" id="GO:0009535">
    <property type="term" value="C:chloroplast thylakoid membrane"/>
    <property type="evidence" value="ECO:0007669"/>
    <property type="project" value="UniProtKB-SubCell"/>
</dbReference>
<feature type="transmembrane region" description="Helical" evidence="7">
    <location>
        <begin position="165"/>
        <end position="188"/>
    </location>
</feature>
<comment type="subunit">
    <text evidence="6">May interact with CcsA.</text>
</comment>
<evidence type="ECO:0000256" key="4">
    <source>
        <dbReference type="ARBA" id="ARBA00022989"/>
    </source>
</evidence>
<dbReference type="InterPro" id="IPR007816">
    <property type="entry name" value="ResB-like_domain"/>
</dbReference>
<gene>
    <name evidence="6 9" type="primary">ccs1</name>
    <name evidence="9" type="ORF">BQ776_10</name>
</gene>
<keyword evidence="6" id="KW-0793">Thylakoid</keyword>
<reference evidence="9" key="2">
    <citation type="submission" date="2016-10" db="EMBL/GenBank/DDBJ databases">
        <authorList>
            <person name="de Groot N.N."/>
        </authorList>
    </citation>
    <scope>NUCLEOTIDE SEQUENCE</scope>
    <source>
        <strain evidence="9">J.0258</strain>
    </source>
</reference>
<evidence type="ECO:0000256" key="6">
    <source>
        <dbReference type="HAMAP-Rule" id="MF_01392"/>
    </source>
</evidence>
<reference evidence="9" key="1">
    <citation type="submission" date="2016-10" db="EMBL/GenBank/DDBJ databases">
        <title>Chloroplast genomes as a tool to resolve red algal phylogenies: a case study in the Nemaliales.</title>
        <authorList>
            <person name="Costa J.F."/>
            <person name="Lin S.M."/>
            <person name="Macaya E.C."/>
            <person name="Fernandez-Garcia C."/>
            <person name="Verbruggen H."/>
        </authorList>
    </citation>
    <scope>NUCLEOTIDE SEQUENCE</scope>
    <source>
        <strain evidence="9">J.0258</strain>
    </source>
</reference>
<keyword evidence="9" id="KW-0934">Plastid</keyword>
<keyword evidence="3 6" id="KW-0201">Cytochrome c-type biogenesis</keyword>
<dbReference type="AlphaFoldDB" id="A0A1G4NRF6"/>
<evidence type="ECO:0000256" key="2">
    <source>
        <dbReference type="ARBA" id="ARBA00022692"/>
    </source>
</evidence>
<evidence type="ECO:0000259" key="8">
    <source>
        <dbReference type="Pfam" id="PF05140"/>
    </source>
</evidence>
<geneLocation type="chloroplast" evidence="9"/>
<protein>
    <recommendedName>
        <fullName evidence="6">Cytochrome c biogenesis protein Ccs1</fullName>
    </recommendedName>
</protein>
<keyword evidence="5 6" id="KW-0472">Membrane</keyword>
<keyword evidence="2 6" id="KW-0812">Transmembrane</keyword>
<evidence type="ECO:0000256" key="5">
    <source>
        <dbReference type="ARBA" id="ARBA00023136"/>
    </source>
</evidence>